<keyword evidence="1" id="KW-0805">Transcription regulation</keyword>
<comment type="caution">
    <text evidence="4">The sequence shown here is derived from an EMBL/GenBank/DDBJ whole genome shotgun (WGS) entry which is preliminary data.</text>
</comment>
<keyword evidence="5" id="KW-1185">Reference proteome</keyword>
<protein>
    <submittedName>
        <fullName evidence="4">YafY family transcriptional regulator</fullName>
    </submittedName>
</protein>
<accession>A0ABX0FA29</accession>
<sequence length="324" mass="36599">MNKSERLNRMQRYVYRKRVFTLRQLMDEFGISRSTALRDVESLEAIGLPLYADRGRGGGYRVLETASLPPVSFTTGEVLALYFAMQNLRGMSGDPFRVSFDSIRAKFLDVVSEPQREQIQRFEHRIAFEQGEPANAGAHLETLLQAAVRGEVLTIAYAGRTGEGKQETAAGGRTRRIQPFAVYASDGFWYCRAYDLDKRAYRVFRCDRIVSAEPGGGEPIAELQALDLRDAQSLRRPSAEAVSFRCSVAPEAADRLRRRLYPSMTLTDSPEANGLLLLSGSYEPRETDFIVSYLAGFGPSLKILEPESLRDRLRAYYLRRIEEL</sequence>
<dbReference type="InterPro" id="IPR051534">
    <property type="entry name" value="CBASS_pafABC_assoc_protein"/>
</dbReference>
<proteinExistence type="predicted"/>
<organism evidence="4 5">
    <name type="scientific">Saccharibacillus alkalitolerans</name>
    <dbReference type="NCBI Taxonomy" id="2705290"/>
    <lineage>
        <taxon>Bacteria</taxon>
        <taxon>Bacillati</taxon>
        <taxon>Bacillota</taxon>
        <taxon>Bacilli</taxon>
        <taxon>Bacillales</taxon>
        <taxon>Paenibacillaceae</taxon>
        <taxon>Saccharibacillus</taxon>
    </lineage>
</organism>
<dbReference type="EMBL" id="JAAFGS010000006">
    <property type="protein sequence ID" value="NGZ76894.1"/>
    <property type="molecule type" value="Genomic_DNA"/>
</dbReference>
<dbReference type="Gene3D" id="1.10.10.10">
    <property type="entry name" value="Winged helix-like DNA-binding domain superfamily/Winged helix DNA-binding domain"/>
    <property type="match status" value="1"/>
</dbReference>
<keyword evidence="2" id="KW-0804">Transcription</keyword>
<dbReference type="PANTHER" id="PTHR34580">
    <property type="match status" value="1"/>
</dbReference>
<dbReference type="PIRSF" id="PIRSF016838">
    <property type="entry name" value="PafC"/>
    <property type="match status" value="1"/>
</dbReference>
<dbReference type="InterPro" id="IPR028349">
    <property type="entry name" value="PafC-like"/>
</dbReference>
<evidence type="ECO:0000256" key="2">
    <source>
        <dbReference type="ARBA" id="ARBA00023163"/>
    </source>
</evidence>
<dbReference type="PROSITE" id="PS52050">
    <property type="entry name" value="WYL"/>
    <property type="match status" value="1"/>
</dbReference>
<dbReference type="Pfam" id="PF08279">
    <property type="entry name" value="HTH_11"/>
    <property type="match status" value="1"/>
</dbReference>
<reference evidence="4 5" key="1">
    <citation type="submission" date="2020-01" db="EMBL/GenBank/DDBJ databases">
        <title>Polyphasic characterisation and genomic insights into a novel alkali tolerant bacterium VR-M41.</title>
        <authorList>
            <person name="Vemuluri V.R."/>
        </authorList>
    </citation>
    <scope>NUCLEOTIDE SEQUENCE [LARGE SCALE GENOMIC DNA]</scope>
    <source>
        <strain evidence="4 5">VR-M41</strain>
    </source>
</reference>
<dbReference type="InterPro" id="IPR036388">
    <property type="entry name" value="WH-like_DNA-bd_sf"/>
</dbReference>
<dbReference type="Pfam" id="PF25583">
    <property type="entry name" value="WCX"/>
    <property type="match status" value="1"/>
</dbReference>
<dbReference type="RefSeq" id="WP_166276252.1">
    <property type="nucleotide sequence ID" value="NZ_JAAFGS010000006.1"/>
</dbReference>
<dbReference type="SUPFAM" id="SSF46785">
    <property type="entry name" value="Winged helix' DNA-binding domain"/>
    <property type="match status" value="1"/>
</dbReference>
<dbReference type="PANTHER" id="PTHR34580:SF9">
    <property type="entry name" value="SLL5097 PROTEIN"/>
    <property type="match status" value="1"/>
</dbReference>
<gene>
    <name evidence="4" type="ORF">GYN08_16425</name>
</gene>
<evidence type="ECO:0000256" key="1">
    <source>
        <dbReference type="ARBA" id="ARBA00023015"/>
    </source>
</evidence>
<dbReference type="InterPro" id="IPR057727">
    <property type="entry name" value="WCX_dom"/>
</dbReference>
<evidence type="ECO:0000313" key="4">
    <source>
        <dbReference type="EMBL" id="NGZ76894.1"/>
    </source>
</evidence>
<dbReference type="Proteomes" id="UP000800303">
    <property type="component" value="Unassembled WGS sequence"/>
</dbReference>
<dbReference type="InterPro" id="IPR026881">
    <property type="entry name" value="WYL_dom"/>
</dbReference>
<feature type="domain" description="HTH deoR-type" evidence="3">
    <location>
        <begin position="3"/>
        <end position="61"/>
    </location>
</feature>
<name>A0ABX0FA29_9BACL</name>
<dbReference type="Pfam" id="PF13280">
    <property type="entry name" value="WYL"/>
    <property type="match status" value="1"/>
</dbReference>
<evidence type="ECO:0000313" key="5">
    <source>
        <dbReference type="Proteomes" id="UP000800303"/>
    </source>
</evidence>
<evidence type="ECO:0000259" key="3">
    <source>
        <dbReference type="PROSITE" id="PS51000"/>
    </source>
</evidence>
<dbReference type="InterPro" id="IPR013196">
    <property type="entry name" value="HTH_11"/>
</dbReference>
<dbReference type="InterPro" id="IPR036390">
    <property type="entry name" value="WH_DNA-bd_sf"/>
</dbReference>
<dbReference type="InterPro" id="IPR001034">
    <property type="entry name" value="DeoR_HTH"/>
</dbReference>
<dbReference type="PROSITE" id="PS51000">
    <property type="entry name" value="HTH_DEOR_2"/>
    <property type="match status" value="1"/>
</dbReference>